<keyword evidence="2" id="KW-0274">FAD</keyword>
<dbReference type="InterPro" id="IPR051312">
    <property type="entry name" value="Diverse_Substr_Oxidored"/>
</dbReference>
<dbReference type="SUPFAM" id="SSF56176">
    <property type="entry name" value="FAD-binding/transporter-associated domain-like"/>
    <property type="match status" value="1"/>
</dbReference>
<evidence type="ECO:0000259" key="4">
    <source>
        <dbReference type="PROSITE" id="PS51387"/>
    </source>
</evidence>
<dbReference type="InterPro" id="IPR016167">
    <property type="entry name" value="FAD-bd_PCMH_sub1"/>
</dbReference>
<dbReference type="InterPro" id="IPR036683">
    <property type="entry name" value="CO_DH_flav_C_dom_sf"/>
</dbReference>
<dbReference type="PANTHER" id="PTHR42659">
    <property type="entry name" value="XANTHINE DEHYDROGENASE SUBUNIT C-RELATED"/>
    <property type="match status" value="1"/>
</dbReference>
<dbReference type="AlphaFoldDB" id="A0AA46THZ0"/>
<dbReference type="EMBL" id="CP094970">
    <property type="protein sequence ID" value="UYM05526.1"/>
    <property type="molecule type" value="Genomic_DNA"/>
</dbReference>
<dbReference type="SUPFAM" id="SSF55447">
    <property type="entry name" value="CO dehydrogenase flavoprotein C-terminal domain-like"/>
    <property type="match status" value="1"/>
</dbReference>
<dbReference type="GO" id="GO:0016491">
    <property type="term" value="F:oxidoreductase activity"/>
    <property type="evidence" value="ECO:0007669"/>
    <property type="project" value="UniProtKB-KW"/>
</dbReference>
<dbReference type="Pfam" id="PF03450">
    <property type="entry name" value="CO_deh_flav_C"/>
    <property type="match status" value="1"/>
</dbReference>
<keyword evidence="1" id="KW-0285">Flavoprotein</keyword>
<dbReference type="InterPro" id="IPR005107">
    <property type="entry name" value="CO_DH_flav_C"/>
</dbReference>
<dbReference type="KEGG" id="sgrg:L0C25_23800"/>
<dbReference type="Gene3D" id="3.30.465.10">
    <property type="match status" value="1"/>
</dbReference>
<proteinExistence type="predicted"/>
<dbReference type="InterPro" id="IPR016166">
    <property type="entry name" value="FAD-bd_PCMH"/>
</dbReference>
<protein>
    <submittedName>
        <fullName evidence="5">Xanthine dehydrogenase family protein subunit M</fullName>
    </submittedName>
</protein>
<gene>
    <name evidence="6" type="ORF">L0C25_00100</name>
    <name evidence="5" type="ORF">L0C25_23800</name>
</gene>
<dbReference type="Pfam" id="PF00941">
    <property type="entry name" value="FAD_binding_5"/>
    <property type="match status" value="1"/>
</dbReference>
<dbReference type="InterPro" id="IPR016169">
    <property type="entry name" value="FAD-bd_PCMH_sub2"/>
</dbReference>
<dbReference type="EMBL" id="CP094970">
    <property type="protein sequence ID" value="UYM05493.1"/>
    <property type="molecule type" value="Genomic_DNA"/>
</dbReference>
<dbReference type="SMART" id="SM01092">
    <property type="entry name" value="CO_deh_flav_C"/>
    <property type="match status" value="1"/>
</dbReference>
<dbReference type="InterPro" id="IPR036318">
    <property type="entry name" value="FAD-bd_PCMH-like_sf"/>
</dbReference>
<evidence type="ECO:0000256" key="1">
    <source>
        <dbReference type="ARBA" id="ARBA00022630"/>
    </source>
</evidence>
<evidence type="ECO:0000313" key="7">
    <source>
        <dbReference type="Proteomes" id="UP001164390"/>
    </source>
</evidence>
<dbReference type="RefSeq" id="WP_271634328.1">
    <property type="nucleotide sequence ID" value="NZ_CP094970.1"/>
</dbReference>
<evidence type="ECO:0000313" key="5">
    <source>
        <dbReference type="EMBL" id="UYM05493.1"/>
    </source>
</evidence>
<reference evidence="5" key="1">
    <citation type="submission" date="2022-01" db="EMBL/GenBank/DDBJ databases">
        <title>Nocardioidaceae gen. sp. A5X3R13.</title>
        <authorList>
            <person name="Lopez Marin M.A."/>
            <person name="Uhlik O."/>
        </authorList>
    </citation>
    <scope>NUCLEOTIDE SEQUENCE</scope>
    <source>
        <strain evidence="5">A5X3R13</strain>
    </source>
</reference>
<accession>A0AA46THZ0</accession>
<dbReference type="Gene3D" id="3.30.390.50">
    <property type="entry name" value="CO dehydrogenase flavoprotein, C-terminal domain"/>
    <property type="match status" value="1"/>
</dbReference>
<dbReference type="InterPro" id="IPR002346">
    <property type="entry name" value="Mopterin_DH_FAD-bd"/>
</dbReference>
<name>A0AA46THZ0_9ACTN</name>
<dbReference type="KEGG" id="sgrg:L0C25_00100"/>
<keyword evidence="7" id="KW-1185">Reference proteome</keyword>
<dbReference type="PANTHER" id="PTHR42659:SF2">
    <property type="entry name" value="XANTHINE DEHYDROGENASE SUBUNIT C-RELATED"/>
    <property type="match status" value="1"/>
</dbReference>
<dbReference type="Proteomes" id="UP001164390">
    <property type="component" value="Chromosome"/>
</dbReference>
<organism evidence="5 7">
    <name type="scientific">Solicola gregarius</name>
    <dbReference type="NCBI Taxonomy" id="2908642"/>
    <lineage>
        <taxon>Bacteria</taxon>
        <taxon>Bacillati</taxon>
        <taxon>Actinomycetota</taxon>
        <taxon>Actinomycetes</taxon>
        <taxon>Propionibacteriales</taxon>
        <taxon>Nocardioidaceae</taxon>
        <taxon>Solicola</taxon>
    </lineage>
</organism>
<evidence type="ECO:0000256" key="2">
    <source>
        <dbReference type="ARBA" id="ARBA00022827"/>
    </source>
</evidence>
<dbReference type="PROSITE" id="PS51387">
    <property type="entry name" value="FAD_PCMH"/>
    <property type="match status" value="1"/>
</dbReference>
<dbReference type="GO" id="GO:0071949">
    <property type="term" value="F:FAD binding"/>
    <property type="evidence" value="ECO:0007669"/>
    <property type="project" value="InterPro"/>
</dbReference>
<dbReference type="Gene3D" id="3.30.43.10">
    <property type="entry name" value="Uridine Diphospho-n-acetylenolpyruvylglucosamine Reductase, domain 2"/>
    <property type="match status" value="1"/>
</dbReference>
<keyword evidence="3" id="KW-0560">Oxidoreductase</keyword>
<sequence>MKPVDFDLHQPTTVAEATALLAKYGDESKVLAGGQSLIPLLNFRLARPEHLIDLGRIASLTTVHRTADELSIGAMVTYDRAHQSTAVREAAPLLAEALPHIAHRAIRARGTVGGSVAHADPAAEMPAVTRALDAVLVVAGPQGRREIDASEFFLANLVTVLRDDELLVEIRLKPAPARTGAAFDEVARRRGDFALVGAGAQITLAADGTVEQARICITGVERTPHRATEAESLLVGSRPDVRTIEAAAARAQAGVEPTGDLHATADYRRDVAGALVERVVTEALDRAAQTMSPSLQEKSA</sequence>
<feature type="domain" description="FAD-binding PCMH-type" evidence="4">
    <location>
        <begin position="1"/>
        <end position="177"/>
    </location>
</feature>
<evidence type="ECO:0000256" key="3">
    <source>
        <dbReference type="ARBA" id="ARBA00023002"/>
    </source>
</evidence>
<evidence type="ECO:0000313" key="6">
    <source>
        <dbReference type="EMBL" id="UYM05526.1"/>
    </source>
</evidence>